<gene>
    <name evidence="2" type="ORF">OS493_005936</name>
</gene>
<feature type="chain" id="PRO_5040958083" evidence="1">
    <location>
        <begin position="23"/>
        <end position="97"/>
    </location>
</feature>
<sequence>MAVCSYLFLIAVLFTSLQTSTADSKISDVVYNLSKESAVRDPSVFLAIIARNAAHLLPNWLGYIENLDYPKIEYLSGSDQTIMKTTHHRSYKNGLKM</sequence>
<dbReference type="EMBL" id="MU827779">
    <property type="protein sequence ID" value="KAJ7339537.1"/>
    <property type="molecule type" value="Genomic_DNA"/>
</dbReference>
<keyword evidence="3" id="KW-1185">Reference proteome</keyword>
<comment type="caution">
    <text evidence="2">The sequence shown here is derived from an EMBL/GenBank/DDBJ whole genome shotgun (WGS) entry which is preliminary data.</text>
</comment>
<reference evidence="2" key="1">
    <citation type="submission" date="2023-01" db="EMBL/GenBank/DDBJ databases">
        <title>Genome assembly of the deep-sea coral Lophelia pertusa.</title>
        <authorList>
            <person name="Herrera S."/>
            <person name="Cordes E."/>
        </authorList>
    </citation>
    <scope>NUCLEOTIDE SEQUENCE</scope>
    <source>
        <strain evidence="2">USNM1676648</strain>
        <tissue evidence="2">Polyp</tissue>
    </source>
</reference>
<protein>
    <submittedName>
        <fullName evidence="2">Uncharacterized protein</fullName>
    </submittedName>
</protein>
<name>A0A9W9YFY8_9CNID</name>
<dbReference type="Proteomes" id="UP001163046">
    <property type="component" value="Unassembled WGS sequence"/>
</dbReference>
<organism evidence="2 3">
    <name type="scientific">Desmophyllum pertusum</name>
    <dbReference type="NCBI Taxonomy" id="174260"/>
    <lineage>
        <taxon>Eukaryota</taxon>
        <taxon>Metazoa</taxon>
        <taxon>Cnidaria</taxon>
        <taxon>Anthozoa</taxon>
        <taxon>Hexacorallia</taxon>
        <taxon>Scleractinia</taxon>
        <taxon>Caryophylliina</taxon>
        <taxon>Caryophylliidae</taxon>
        <taxon>Desmophyllum</taxon>
    </lineage>
</organism>
<evidence type="ECO:0000313" key="2">
    <source>
        <dbReference type="EMBL" id="KAJ7339537.1"/>
    </source>
</evidence>
<dbReference type="OrthoDB" id="47375at2759"/>
<keyword evidence="1" id="KW-0732">Signal</keyword>
<accession>A0A9W9YFY8</accession>
<dbReference type="AlphaFoldDB" id="A0A9W9YFY8"/>
<evidence type="ECO:0000256" key="1">
    <source>
        <dbReference type="SAM" id="SignalP"/>
    </source>
</evidence>
<proteinExistence type="predicted"/>
<evidence type="ECO:0000313" key="3">
    <source>
        <dbReference type="Proteomes" id="UP001163046"/>
    </source>
</evidence>
<feature type="signal peptide" evidence="1">
    <location>
        <begin position="1"/>
        <end position="22"/>
    </location>
</feature>